<accession>A0ABU8NUX0</accession>
<comment type="similarity">
    <text evidence="1">Belongs to the ROK (NagC/XylR) family.</text>
</comment>
<reference evidence="2 3" key="1">
    <citation type="submission" date="2024-03" db="EMBL/GenBank/DDBJ databases">
        <title>Sequence of Lycoming College Course Isolates.</title>
        <authorList>
            <person name="Plotts O."/>
            <person name="Newman J."/>
        </authorList>
    </citation>
    <scope>NUCLEOTIDE SEQUENCE [LARGE SCALE GENOMIC DNA]</scope>
    <source>
        <strain evidence="2 3">CJB-3</strain>
    </source>
</reference>
<keyword evidence="3" id="KW-1185">Reference proteome</keyword>
<dbReference type="SUPFAM" id="SSF53067">
    <property type="entry name" value="Actin-like ATPase domain"/>
    <property type="match status" value="1"/>
</dbReference>
<dbReference type="InterPro" id="IPR036390">
    <property type="entry name" value="WH_DNA-bd_sf"/>
</dbReference>
<dbReference type="InterPro" id="IPR043129">
    <property type="entry name" value="ATPase_NBD"/>
</dbReference>
<dbReference type="Gene3D" id="1.10.10.10">
    <property type="entry name" value="Winged helix-like DNA-binding domain superfamily/Winged helix DNA-binding domain"/>
    <property type="match status" value="1"/>
</dbReference>
<dbReference type="SUPFAM" id="SSF46785">
    <property type="entry name" value="Winged helix' DNA-binding domain"/>
    <property type="match status" value="1"/>
</dbReference>
<dbReference type="RefSeq" id="WP_246269352.1">
    <property type="nucleotide sequence ID" value="NZ_CBFGNQ010000018.1"/>
</dbReference>
<name>A0ABU8NUX0_9SPHI</name>
<dbReference type="PANTHER" id="PTHR18964:SF149">
    <property type="entry name" value="BIFUNCTIONAL UDP-N-ACETYLGLUCOSAMINE 2-EPIMERASE_N-ACETYLMANNOSAMINE KINASE"/>
    <property type="match status" value="1"/>
</dbReference>
<dbReference type="Pfam" id="PF00480">
    <property type="entry name" value="ROK"/>
    <property type="match status" value="1"/>
</dbReference>
<dbReference type="Gene3D" id="3.30.420.40">
    <property type="match status" value="2"/>
</dbReference>
<dbReference type="InterPro" id="IPR036388">
    <property type="entry name" value="WH-like_DNA-bd_sf"/>
</dbReference>
<evidence type="ECO:0000313" key="3">
    <source>
        <dbReference type="Proteomes" id="UP001378956"/>
    </source>
</evidence>
<proteinExistence type="inferred from homology"/>
<gene>
    <name evidence="2" type="ORF">WAE58_21460</name>
</gene>
<evidence type="ECO:0000256" key="1">
    <source>
        <dbReference type="ARBA" id="ARBA00006479"/>
    </source>
</evidence>
<dbReference type="Proteomes" id="UP001378956">
    <property type="component" value="Unassembled WGS sequence"/>
</dbReference>
<comment type="caution">
    <text evidence="2">The sequence shown here is derived from an EMBL/GenBank/DDBJ whole genome shotgun (WGS) entry which is preliminary data.</text>
</comment>
<protein>
    <submittedName>
        <fullName evidence="2">ROK family protein</fullName>
    </submittedName>
</protein>
<evidence type="ECO:0000313" key="2">
    <source>
        <dbReference type="EMBL" id="MEJ2905028.1"/>
    </source>
</evidence>
<sequence>MTATIRKYHILRKEVIKQLYYSKMLTLTELSSLSHKSLPLITSAVNDLVRDGYVLEHGLAPSSGGRRPLTFSLNPQKQMYIIAVAMDQLVTRMVIYDLLNKPQNITYTLPLNLVEDTDALTKLVQFIKSNIALSGIPSEQLLGVGIGMPGFVNAEQGVNHTFLKSTDEKSLKDYLKKSIGLPVFIENDSSLIAFAELKFGIGKGYDDIMVINIGWGIGLGMIINGNLFKGHNGYAGEFSHIPLSQSNKLCSCGKRGCLEVDTSLLVLVERARSEMANGISSSMENLFKDESRLQGDHFLDAARAGDPLALSILSDAAFLIGKGIATLIHIMNPELIVLSGRGAAAGKFLMAPIQQAINEFCIPRLADHTEIKVSNLASQSELLGAATLVVENCDFA</sequence>
<dbReference type="InterPro" id="IPR000600">
    <property type="entry name" value="ROK"/>
</dbReference>
<organism evidence="2 3">
    <name type="scientific">Pedobacter panaciterrae</name>
    <dbReference type="NCBI Taxonomy" id="363849"/>
    <lineage>
        <taxon>Bacteria</taxon>
        <taxon>Pseudomonadati</taxon>
        <taxon>Bacteroidota</taxon>
        <taxon>Sphingobacteriia</taxon>
        <taxon>Sphingobacteriales</taxon>
        <taxon>Sphingobacteriaceae</taxon>
        <taxon>Pedobacter</taxon>
    </lineage>
</organism>
<dbReference type="EMBL" id="JBBEUB010000009">
    <property type="protein sequence ID" value="MEJ2905028.1"/>
    <property type="molecule type" value="Genomic_DNA"/>
</dbReference>
<dbReference type="PANTHER" id="PTHR18964">
    <property type="entry name" value="ROK (REPRESSOR, ORF, KINASE) FAMILY"/>
    <property type="match status" value="1"/>
</dbReference>